<dbReference type="Gene3D" id="3.40.50.720">
    <property type="entry name" value="NAD(P)-binding Rossmann-like Domain"/>
    <property type="match status" value="1"/>
</dbReference>
<keyword evidence="1" id="KW-1133">Transmembrane helix</keyword>
<evidence type="ECO:0000313" key="4">
    <source>
        <dbReference type="Proteomes" id="UP000032430"/>
    </source>
</evidence>
<keyword evidence="4" id="KW-1185">Reference proteome</keyword>
<feature type="transmembrane region" description="Helical" evidence="1">
    <location>
        <begin position="357"/>
        <end position="375"/>
    </location>
</feature>
<feature type="transmembrane region" description="Helical" evidence="1">
    <location>
        <begin position="382"/>
        <end position="402"/>
    </location>
</feature>
<proteinExistence type="predicted"/>
<reference evidence="4" key="1">
    <citation type="submission" date="2014-09" db="EMBL/GenBank/DDBJ databases">
        <authorList>
            <person name="Gomez-Valero L."/>
        </authorList>
    </citation>
    <scope>NUCLEOTIDE SEQUENCE [LARGE SCALE GENOMIC DNA]</scope>
    <source>
        <strain evidence="4">ATCC700992</strain>
    </source>
</reference>
<evidence type="ECO:0000313" key="3">
    <source>
        <dbReference type="EMBL" id="CEG58568.1"/>
    </source>
</evidence>
<sequence>MKILVTGASGFIASQIVTDLLAVGHTVTCCVRNTTYTQNLFPTAKVIPCDFINDNTSTIWVERLKDIELVINCVGVLYHPNKKVIWNIHYHTPKALFDTCVQVGVKKVIQISALGIEQSEVAYATSKKAADDYLLTLPILSIILRPSLVYGRGSYGGTSLFRGLAGLPWITPIPDKGKQEFQPIHLEDLSKAVIKLIEPSQKQSIIFSAVSAKKTNLVTVLTTLRAWLGFTKSKLIFIPVGLIRIGAFIGDIIPYSVLNTNSYKLLLQNNITSEEETKKFHDAIGFVPREFTQGIYSHPSSVEDRTHSRLYFIKPILKFSIAFIWLFTALCCLFFYPKSASYNLLAQIGVKEFWQPILFYGACIIDAGIGIALLFNIQPKKIGLLQLIIILLYSGLLTWKLPGLWFEPFAPLAKNIPLLAAILVSMALEAER</sequence>
<dbReference type="EMBL" id="LN614827">
    <property type="protein sequence ID" value="CEG58568.1"/>
    <property type="molecule type" value="Genomic_DNA"/>
</dbReference>
<dbReference type="Pfam" id="PF13781">
    <property type="entry name" value="DoxX_3"/>
    <property type="match status" value="1"/>
</dbReference>
<feature type="transmembrane region" description="Helical" evidence="1">
    <location>
        <begin position="316"/>
        <end position="337"/>
    </location>
</feature>
<dbReference type="InterPro" id="IPR001509">
    <property type="entry name" value="Epimerase_deHydtase"/>
</dbReference>
<dbReference type="RefSeq" id="WP_045096859.1">
    <property type="nucleotide sequence ID" value="NZ_LN614827.1"/>
</dbReference>
<dbReference type="OrthoDB" id="9776313at2"/>
<keyword evidence="1" id="KW-0472">Membrane</keyword>
<feature type="transmembrane region" description="Helical" evidence="1">
    <location>
        <begin position="235"/>
        <end position="258"/>
    </location>
</feature>
<gene>
    <name evidence="3" type="ORF">LFA_3232</name>
</gene>
<evidence type="ECO:0000259" key="2">
    <source>
        <dbReference type="Pfam" id="PF01370"/>
    </source>
</evidence>
<dbReference type="PANTHER" id="PTHR12126">
    <property type="entry name" value="NADH-UBIQUINONE OXIDOREDUCTASE 39 KDA SUBUNIT-RELATED"/>
    <property type="match status" value="1"/>
</dbReference>
<dbReference type="Pfam" id="PF01370">
    <property type="entry name" value="Epimerase"/>
    <property type="match status" value="1"/>
</dbReference>
<dbReference type="SUPFAM" id="SSF51735">
    <property type="entry name" value="NAD(P)-binding Rossmann-fold domains"/>
    <property type="match status" value="1"/>
</dbReference>
<dbReference type="PANTHER" id="PTHR12126:SF11">
    <property type="entry name" value="NADH DEHYDROGENASE [UBIQUINONE] 1 ALPHA SUBCOMPLEX SUBUNIT 9, MITOCHONDRIAL"/>
    <property type="match status" value="1"/>
</dbReference>
<keyword evidence="1" id="KW-0812">Transmembrane</keyword>
<dbReference type="HOGENOM" id="CLU_007383_6_5_6"/>
<feature type="domain" description="NAD-dependent epimerase/dehydratase" evidence="2">
    <location>
        <begin position="3"/>
        <end position="199"/>
    </location>
</feature>
<protein>
    <recommendedName>
        <fullName evidence="2">NAD-dependent epimerase/dehydratase domain-containing protein</fullName>
    </recommendedName>
</protein>
<dbReference type="Proteomes" id="UP000032430">
    <property type="component" value="Chromosome I"/>
</dbReference>
<dbReference type="InterPro" id="IPR036291">
    <property type="entry name" value="NAD(P)-bd_dom_sf"/>
</dbReference>
<name>A0A098G7Y9_9GAMM</name>
<dbReference type="AlphaFoldDB" id="A0A098G7Y9"/>
<dbReference type="GO" id="GO:0044877">
    <property type="term" value="F:protein-containing complex binding"/>
    <property type="evidence" value="ECO:0007669"/>
    <property type="project" value="TreeGrafter"/>
</dbReference>
<dbReference type="InterPro" id="IPR051207">
    <property type="entry name" value="ComplexI_NDUFA9_subunit"/>
</dbReference>
<organism evidence="3 4">
    <name type="scientific">Legionella fallonii LLAP-10</name>
    <dbReference type="NCBI Taxonomy" id="1212491"/>
    <lineage>
        <taxon>Bacteria</taxon>
        <taxon>Pseudomonadati</taxon>
        <taxon>Pseudomonadota</taxon>
        <taxon>Gammaproteobacteria</taxon>
        <taxon>Legionellales</taxon>
        <taxon>Legionellaceae</taxon>
        <taxon>Legionella</taxon>
    </lineage>
</organism>
<feature type="transmembrane region" description="Helical" evidence="1">
    <location>
        <begin position="408"/>
        <end position="428"/>
    </location>
</feature>
<dbReference type="KEGG" id="lfa:LFA_3232"/>
<dbReference type="InterPro" id="IPR025695">
    <property type="entry name" value="DoxX-like"/>
</dbReference>
<evidence type="ECO:0000256" key="1">
    <source>
        <dbReference type="SAM" id="Phobius"/>
    </source>
</evidence>
<accession>A0A098G7Y9</accession>
<dbReference type="STRING" id="1212491.LFA_3232"/>